<keyword evidence="4" id="KW-0460">Magnesium</keyword>
<organism evidence="6">
    <name type="scientific">Candidatus Enterococcus dunnyi</name>
    <dbReference type="NCBI Taxonomy" id="1834192"/>
    <lineage>
        <taxon>Bacteria</taxon>
        <taxon>Bacillati</taxon>
        <taxon>Bacillota</taxon>
        <taxon>Bacilli</taxon>
        <taxon>Lactobacillales</taxon>
        <taxon>Enterococcaceae</taxon>
        <taxon>Enterococcus</taxon>
    </lineage>
</organism>
<dbReference type="EMBL" id="NIBQ01000002">
    <property type="protein sequence ID" value="OUZ32811.1"/>
    <property type="molecule type" value="Genomic_DNA"/>
</dbReference>
<dbReference type="OrthoDB" id="9774177at2"/>
<gene>
    <name evidence="6" type="ORF">A5889_001520</name>
    <name evidence="7" type="ORF">A5889_001558</name>
</gene>
<dbReference type="PANTHER" id="PTHR31609">
    <property type="entry name" value="YDJC DEACETYLASE FAMILY MEMBER"/>
    <property type="match status" value="1"/>
</dbReference>
<dbReference type="PANTHER" id="PTHR31609:SF1">
    <property type="entry name" value="CARBOHYDRATE DEACETYLASE"/>
    <property type="match status" value="1"/>
</dbReference>
<reference evidence="7" key="3">
    <citation type="submission" date="2024-03" db="EMBL/GenBank/DDBJ databases">
        <title>The Genome Sequence of Enterococcus sp. DIV0238c.</title>
        <authorList>
            <consortium name="The Broad Institute Genomics Platform"/>
            <consortium name="The Broad Institute Microbial Omics Core"/>
            <consortium name="The Broad Institute Genomic Center for Infectious Diseases"/>
            <person name="Earl A."/>
            <person name="Manson A."/>
            <person name="Gilmore M."/>
            <person name="Schwartman J."/>
            <person name="Shea T."/>
            <person name="Abouelleil A."/>
            <person name="Cao P."/>
            <person name="Chapman S."/>
            <person name="Cusick C."/>
            <person name="Young S."/>
            <person name="Neafsey D."/>
            <person name="Nusbaum C."/>
            <person name="Birren B."/>
        </authorList>
    </citation>
    <scope>NUCLEOTIDE SEQUENCE</scope>
    <source>
        <strain evidence="7">9D6_DIV0238</strain>
    </source>
</reference>
<name>A0A200J7J8_9ENTE</name>
<evidence type="ECO:0000313" key="7">
    <source>
        <dbReference type="EMBL" id="WYJ94056.1"/>
    </source>
</evidence>
<accession>A0A200J7J8</accession>
<evidence type="ECO:0000256" key="2">
    <source>
        <dbReference type="ARBA" id="ARBA00022723"/>
    </source>
</evidence>
<dbReference type="GO" id="GO:0016811">
    <property type="term" value="F:hydrolase activity, acting on carbon-nitrogen (but not peptide) bonds, in linear amides"/>
    <property type="evidence" value="ECO:0007669"/>
    <property type="project" value="InterPro"/>
</dbReference>
<protein>
    <submittedName>
        <fullName evidence="7">Chitin disaccharide deacetylase</fullName>
    </submittedName>
</protein>
<keyword evidence="3" id="KW-0378">Hydrolase</keyword>
<dbReference type="InterPro" id="IPR006879">
    <property type="entry name" value="YdjC-like"/>
</dbReference>
<evidence type="ECO:0000313" key="6">
    <source>
        <dbReference type="EMBL" id="OUZ32811.1"/>
    </source>
</evidence>
<evidence type="ECO:0000256" key="1">
    <source>
        <dbReference type="ARBA" id="ARBA00001946"/>
    </source>
</evidence>
<keyword evidence="8" id="KW-1185">Reference proteome</keyword>
<evidence type="ECO:0000313" key="8">
    <source>
        <dbReference type="Proteomes" id="UP000196151"/>
    </source>
</evidence>
<reference evidence="7" key="2">
    <citation type="submission" date="2017-05" db="EMBL/GenBank/DDBJ databases">
        <authorList>
            <consortium name="The Broad Institute Genomics Platform"/>
            <consortium name="The Broad Institute Genomic Center for Infectious Diseases"/>
            <person name="Earl A."/>
            <person name="Manson A."/>
            <person name="Schwartman J."/>
            <person name="Gilmore M."/>
            <person name="Abouelleil A."/>
            <person name="Cao P."/>
            <person name="Chapman S."/>
            <person name="Cusick C."/>
            <person name="Shea T."/>
            <person name="Young S."/>
            <person name="Neafsey D."/>
            <person name="Nusbaum C."/>
            <person name="Birren B."/>
        </authorList>
    </citation>
    <scope>NUCLEOTIDE SEQUENCE</scope>
    <source>
        <strain evidence="7">9D6_DIV0238</strain>
    </source>
</reference>
<dbReference type="GO" id="GO:0019213">
    <property type="term" value="F:deacetylase activity"/>
    <property type="evidence" value="ECO:0007669"/>
    <property type="project" value="TreeGrafter"/>
</dbReference>
<dbReference type="InterPro" id="IPR022948">
    <property type="entry name" value="COD_ChbG_bac"/>
</dbReference>
<dbReference type="GO" id="GO:0000272">
    <property type="term" value="P:polysaccharide catabolic process"/>
    <property type="evidence" value="ECO:0007669"/>
    <property type="project" value="InterPro"/>
</dbReference>
<dbReference type="CDD" id="cd10803">
    <property type="entry name" value="YdjC_EF3048_like"/>
    <property type="match status" value="1"/>
</dbReference>
<keyword evidence="5" id="KW-0119">Carbohydrate metabolism</keyword>
<dbReference type="Proteomes" id="UP000196151">
    <property type="component" value="Chromosome"/>
</dbReference>
<dbReference type="RefSeq" id="WP_087640654.1">
    <property type="nucleotide sequence ID" value="NZ_CP147246.1"/>
</dbReference>
<evidence type="ECO:0000256" key="3">
    <source>
        <dbReference type="ARBA" id="ARBA00022801"/>
    </source>
</evidence>
<dbReference type="SUPFAM" id="SSF88713">
    <property type="entry name" value="Glycoside hydrolase/deacetylase"/>
    <property type="match status" value="1"/>
</dbReference>
<dbReference type="GO" id="GO:0046872">
    <property type="term" value="F:metal ion binding"/>
    <property type="evidence" value="ECO:0007669"/>
    <property type="project" value="UniProtKB-KW"/>
</dbReference>
<dbReference type="Gene3D" id="3.20.20.370">
    <property type="entry name" value="Glycoside hydrolase/deacetylase"/>
    <property type="match status" value="1"/>
</dbReference>
<proteinExistence type="predicted"/>
<dbReference type="Pfam" id="PF04794">
    <property type="entry name" value="YdjC"/>
    <property type="match status" value="1"/>
</dbReference>
<evidence type="ECO:0000256" key="4">
    <source>
        <dbReference type="ARBA" id="ARBA00022842"/>
    </source>
</evidence>
<dbReference type="EMBL" id="CP147246">
    <property type="protein sequence ID" value="WYJ94056.1"/>
    <property type="molecule type" value="Genomic_DNA"/>
</dbReference>
<sequence>MGKVIINSDDFGYSRGVNYGIIDAYREGILTSTTLMANMPGFEQAVQLKKENPDLGVGVHLTLTCGQPLLKNVDTLMDGKGSFKKLAYYEQPFEIDLDELYQEWNSQIQKVYRSGIVPTHLDSHHHAHTFGQNQEVVVALAKKYDLPVRGNFEEKEQVRHVDYFERFFDDVGVDEPKERQIDKGIDEYLADLLEKLRSVKTTEIMCHTAYIDQELYQGSGFVFPRINQVEFLIHSEFAKTVKQDKEIELVTYREIC</sequence>
<comment type="cofactor">
    <cofactor evidence="1">
        <name>Mg(2+)</name>
        <dbReference type="ChEBI" id="CHEBI:18420"/>
    </cofactor>
</comment>
<dbReference type="AlphaFoldDB" id="A0A200J7J8"/>
<evidence type="ECO:0000256" key="5">
    <source>
        <dbReference type="ARBA" id="ARBA00023277"/>
    </source>
</evidence>
<reference evidence="6" key="1">
    <citation type="submission" date="2017-05" db="EMBL/GenBank/DDBJ databases">
        <title>The Genome Sequence of Enterococcus sp. 9D6_DIV0238.</title>
        <authorList>
            <consortium name="The Broad Institute Genomics Platform"/>
            <consortium name="The Broad Institute Genomic Center for Infectious Diseases"/>
            <person name="Earl A."/>
            <person name="Manson A."/>
            <person name="Schwartman J."/>
            <person name="Gilmore M."/>
            <person name="Abouelleil A."/>
            <person name="Cao P."/>
            <person name="Chapman S."/>
            <person name="Cusick C."/>
            <person name="Shea T."/>
            <person name="Young S."/>
            <person name="Neafsey D."/>
            <person name="Nusbaum C."/>
            <person name="Birren B."/>
        </authorList>
    </citation>
    <scope>NUCLEOTIDE SEQUENCE [LARGE SCALE GENOMIC DNA]</scope>
    <source>
        <strain evidence="6">9D6_DIV0238</strain>
    </source>
</reference>
<dbReference type="InterPro" id="IPR011330">
    <property type="entry name" value="Glyco_hydro/deAcase_b/a-brl"/>
</dbReference>
<keyword evidence="2" id="KW-0479">Metal-binding</keyword>
<dbReference type="NCBIfam" id="NF002559">
    <property type="entry name" value="PRK02134.1"/>
    <property type="match status" value="1"/>
</dbReference>